<sequence length="89" mass="10129">MRAVCAIYSVEDIYNCDETGIYLKELATKSCTVPEGKSGVKANRRCPKNIAREVEDVAKDRMTIEKNGSGWLKRNILMHWLIALDQQIQ</sequence>
<gene>
    <name evidence="1" type="ORF">BGZ95_005151</name>
</gene>
<evidence type="ECO:0000313" key="2">
    <source>
        <dbReference type="Proteomes" id="UP001194580"/>
    </source>
</evidence>
<keyword evidence="2" id="KW-1185">Reference proteome</keyword>
<name>A0AAD4D278_9FUNG</name>
<proteinExistence type="predicted"/>
<protein>
    <submittedName>
        <fullName evidence="1">Uncharacterized protein</fullName>
    </submittedName>
</protein>
<dbReference type="Proteomes" id="UP001194580">
    <property type="component" value="Unassembled WGS sequence"/>
</dbReference>
<dbReference type="EMBL" id="JAAAIL010002384">
    <property type="protein sequence ID" value="KAG0257715.1"/>
    <property type="molecule type" value="Genomic_DNA"/>
</dbReference>
<evidence type="ECO:0000313" key="1">
    <source>
        <dbReference type="EMBL" id="KAG0257715.1"/>
    </source>
</evidence>
<comment type="caution">
    <text evidence="1">The sequence shown here is derived from an EMBL/GenBank/DDBJ whole genome shotgun (WGS) entry which is preliminary data.</text>
</comment>
<accession>A0AAD4D278</accession>
<organism evidence="1 2">
    <name type="scientific">Linnemannia exigua</name>
    <dbReference type="NCBI Taxonomy" id="604196"/>
    <lineage>
        <taxon>Eukaryota</taxon>
        <taxon>Fungi</taxon>
        <taxon>Fungi incertae sedis</taxon>
        <taxon>Mucoromycota</taxon>
        <taxon>Mortierellomycotina</taxon>
        <taxon>Mortierellomycetes</taxon>
        <taxon>Mortierellales</taxon>
        <taxon>Mortierellaceae</taxon>
        <taxon>Linnemannia</taxon>
    </lineage>
</organism>
<reference evidence="1" key="1">
    <citation type="journal article" date="2020" name="Fungal Divers.">
        <title>Resolving the Mortierellaceae phylogeny through synthesis of multi-gene phylogenetics and phylogenomics.</title>
        <authorList>
            <person name="Vandepol N."/>
            <person name="Liber J."/>
            <person name="Desiro A."/>
            <person name="Na H."/>
            <person name="Kennedy M."/>
            <person name="Barry K."/>
            <person name="Grigoriev I.V."/>
            <person name="Miller A.N."/>
            <person name="O'Donnell K."/>
            <person name="Stajich J.E."/>
            <person name="Bonito G."/>
        </authorList>
    </citation>
    <scope>NUCLEOTIDE SEQUENCE</scope>
    <source>
        <strain evidence="1">NRRL 28262</strain>
    </source>
</reference>
<dbReference type="AlphaFoldDB" id="A0AAD4D278"/>